<dbReference type="Pfam" id="PF01565">
    <property type="entry name" value="FAD_binding_4"/>
    <property type="match status" value="1"/>
</dbReference>
<dbReference type="EMBL" id="JABTTQ020002448">
    <property type="protein sequence ID" value="KAK6123827.1"/>
    <property type="molecule type" value="Genomic_DNA"/>
</dbReference>
<organism evidence="2 3">
    <name type="scientific">Rehmannia glutinosa</name>
    <name type="common">Chinese foxglove</name>
    <dbReference type="NCBI Taxonomy" id="99300"/>
    <lineage>
        <taxon>Eukaryota</taxon>
        <taxon>Viridiplantae</taxon>
        <taxon>Streptophyta</taxon>
        <taxon>Embryophyta</taxon>
        <taxon>Tracheophyta</taxon>
        <taxon>Spermatophyta</taxon>
        <taxon>Magnoliopsida</taxon>
        <taxon>eudicotyledons</taxon>
        <taxon>Gunneridae</taxon>
        <taxon>Pentapetalae</taxon>
        <taxon>asterids</taxon>
        <taxon>lamiids</taxon>
        <taxon>Lamiales</taxon>
        <taxon>Orobanchaceae</taxon>
        <taxon>Rehmannieae</taxon>
        <taxon>Rehmannia</taxon>
    </lineage>
</organism>
<name>A0ABR0UML5_REHGL</name>
<protein>
    <recommendedName>
        <fullName evidence="1">FAD-binding PCMH-type domain-containing protein</fullName>
    </recommendedName>
</protein>
<dbReference type="PROSITE" id="PS51387">
    <property type="entry name" value="FAD_PCMH"/>
    <property type="match status" value="1"/>
</dbReference>
<sequence length="538" mass="60637">MLQSSFFSVKRLIEHLRGIISNVLKSTIGLADVPGVSPVENKPIPITRSSKGPGLVLRCHAKRGPDQRPIGDKQTTAAQFLGLSQGEEIKSQSHKSISKFVKWDTAGQERFRTITSSYYRGAHGIIVSISCSFSSNVDPSNESALLWPHFYQVVYDATDQESFNNIKQWLKRRKTAWVQAGATLGELYYKLARTNNTFAYTAGACPTVGVGGHFTGGGYGMMSRKHAIAADHIIDAKLIDANGQILDRESMGEDHFWAIRGGGGTSFGIIIAFKVDIIIVPETVTVFNVSRTLEQNATQLVHRWQYIADKIDEILLIRLFLMSAYSPTNGKRTIVATFESLFLGRAHDLLPLMREEFPELGLVEKDCIEMRWIESVLFFLGLQNQPLDVLLSRTIQPGHYFKAKSDYVRQPIPVHGLIGLWSFLNEESENRVHLTLSPYGGVLNTFSESETPFPHRSGNIFLIQYDTNWDEEENVESERYMNWIRRLYSYMTPYVSKSPRAVYYNYRDLDLGKNNQGTQATNRPVFGDSNTLRTTLIG</sequence>
<evidence type="ECO:0000313" key="2">
    <source>
        <dbReference type="EMBL" id="KAK6123827.1"/>
    </source>
</evidence>
<dbReference type="PANTHER" id="PTHR32448">
    <property type="entry name" value="OS08G0158400 PROTEIN"/>
    <property type="match status" value="1"/>
</dbReference>
<feature type="domain" description="FAD-binding PCMH-type" evidence="1">
    <location>
        <begin position="81"/>
        <end position="280"/>
    </location>
</feature>
<dbReference type="Gene3D" id="3.40.50.300">
    <property type="entry name" value="P-loop containing nucleotide triphosphate hydrolases"/>
    <property type="match status" value="1"/>
</dbReference>
<dbReference type="InterPro" id="IPR016166">
    <property type="entry name" value="FAD-bd_PCMH"/>
</dbReference>
<reference evidence="2 3" key="1">
    <citation type="journal article" date="2021" name="Comput. Struct. Biotechnol. J.">
        <title>De novo genome assembly of the potent medicinal plant Rehmannia glutinosa using nanopore technology.</title>
        <authorList>
            <person name="Ma L."/>
            <person name="Dong C."/>
            <person name="Song C."/>
            <person name="Wang X."/>
            <person name="Zheng X."/>
            <person name="Niu Y."/>
            <person name="Chen S."/>
            <person name="Feng W."/>
        </authorList>
    </citation>
    <scope>NUCLEOTIDE SEQUENCE [LARGE SCALE GENOMIC DNA]</scope>
    <source>
        <strain evidence="2">DH-2019</strain>
    </source>
</reference>
<gene>
    <name evidence="2" type="ORF">DH2020_042428</name>
</gene>
<dbReference type="SUPFAM" id="SSF52540">
    <property type="entry name" value="P-loop containing nucleoside triphosphate hydrolases"/>
    <property type="match status" value="1"/>
</dbReference>
<dbReference type="SUPFAM" id="SSF56176">
    <property type="entry name" value="FAD-binding/transporter-associated domain-like"/>
    <property type="match status" value="1"/>
</dbReference>
<keyword evidence="3" id="KW-1185">Reference proteome</keyword>
<proteinExistence type="predicted"/>
<evidence type="ECO:0000259" key="1">
    <source>
        <dbReference type="PROSITE" id="PS51387"/>
    </source>
</evidence>
<dbReference type="Gene3D" id="3.40.462.20">
    <property type="match status" value="1"/>
</dbReference>
<evidence type="ECO:0000313" key="3">
    <source>
        <dbReference type="Proteomes" id="UP001318860"/>
    </source>
</evidence>
<dbReference type="SMART" id="SM00175">
    <property type="entry name" value="RAB"/>
    <property type="match status" value="1"/>
</dbReference>
<dbReference type="InterPro" id="IPR006094">
    <property type="entry name" value="Oxid_FAD_bind_N"/>
</dbReference>
<dbReference type="InterPro" id="IPR016169">
    <property type="entry name" value="FAD-bd_PCMH_sub2"/>
</dbReference>
<dbReference type="Proteomes" id="UP001318860">
    <property type="component" value="Unassembled WGS sequence"/>
</dbReference>
<accession>A0ABR0UML5</accession>
<comment type="caution">
    <text evidence="2">The sequence shown here is derived from an EMBL/GenBank/DDBJ whole genome shotgun (WGS) entry which is preliminary data.</text>
</comment>
<dbReference type="InterPro" id="IPR027417">
    <property type="entry name" value="P-loop_NTPase"/>
</dbReference>
<dbReference type="Pfam" id="PF08477">
    <property type="entry name" value="Roc"/>
    <property type="match status" value="1"/>
</dbReference>
<dbReference type="Gene3D" id="3.30.465.10">
    <property type="match status" value="1"/>
</dbReference>
<dbReference type="InterPro" id="IPR036318">
    <property type="entry name" value="FAD-bd_PCMH-like_sf"/>
</dbReference>